<dbReference type="Proteomes" id="UP000826513">
    <property type="component" value="Chromosome 2"/>
</dbReference>
<gene>
    <name evidence="1" type="ORF">CFBP5473_18630</name>
    <name evidence="2" type="ORF">J5285_19705</name>
</gene>
<evidence type="ECO:0000313" key="1">
    <source>
        <dbReference type="EMBL" id="QCI99969.1"/>
    </source>
</evidence>
<dbReference type="Gene3D" id="3.50.30.50">
    <property type="entry name" value="Putative cyclase"/>
    <property type="match status" value="1"/>
</dbReference>
<evidence type="ECO:0000313" key="4">
    <source>
        <dbReference type="Proteomes" id="UP000826513"/>
    </source>
</evidence>
<dbReference type="OrthoDB" id="7067800at2"/>
<dbReference type="SUPFAM" id="SSF102198">
    <property type="entry name" value="Putative cyclase"/>
    <property type="match status" value="1"/>
</dbReference>
<dbReference type="InterPro" id="IPR007325">
    <property type="entry name" value="KFase/CYL"/>
</dbReference>
<evidence type="ECO:0000313" key="2">
    <source>
        <dbReference type="EMBL" id="QYA09590.1"/>
    </source>
</evidence>
<dbReference type="GO" id="GO:0019441">
    <property type="term" value="P:L-tryptophan catabolic process to kynurenine"/>
    <property type="evidence" value="ECO:0007669"/>
    <property type="project" value="InterPro"/>
</dbReference>
<protein>
    <submittedName>
        <fullName evidence="1">Cyclase family protein</fullName>
    </submittedName>
</protein>
<accession>A0A4D7DYP1</accession>
<proteinExistence type="predicted"/>
<name>A0A4D7DYP1_9HYPH</name>
<dbReference type="InterPro" id="IPR037175">
    <property type="entry name" value="KFase_sf"/>
</dbReference>
<dbReference type="AlphaFoldDB" id="A0A4D7DYP1"/>
<reference evidence="1 3" key="1">
    <citation type="submission" date="2019-04" db="EMBL/GenBank/DDBJ databases">
        <title>Complete genome sequence of Agrobacterium larrymoorei CFBP5473.</title>
        <authorList>
            <person name="Haryono M."/>
            <person name="Chou L."/>
            <person name="Lin Y.-C."/>
            <person name="Lai E.-M."/>
            <person name="Kuo C.-H."/>
        </authorList>
    </citation>
    <scope>NUCLEOTIDE SEQUENCE [LARGE SCALE GENOMIC DNA]</scope>
    <source>
        <strain evidence="1 3">CFBP5473</strain>
    </source>
</reference>
<dbReference type="EMBL" id="CP039692">
    <property type="protein sequence ID" value="QCI99969.1"/>
    <property type="molecule type" value="Genomic_DNA"/>
</dbReference>
<sequence length="347" mass="38122">MCESANTKLLKRWVNRPEGSTWGDFGPDDQHGRMNLITNEKRQAALAEVKEGRTFCLSLPLDRPGGSVLNGRRRPPHFHPIHRDGQLAFNQRLNTVDPAITDVHSDEAVMLYNQYSTHWDGFAHKGAMFDADGDGIEEQVFYNGFKIVDENGKGLQGDLGATAVSIMEMAETCVQGRGVMIDLRHHFGDERVNVGRELLEKVLNADGIKVEEGDIVCLHTGLADLIQQSDGEPDPELRTACAVLDGYDQALLDWVTESGVAAIAADNLAVERSSTLGLHPMACHIGSTLPLHRHCLFKLGVHLGELWFLTELADWLRANRRSRFLLTAPPLRLPGAAGSPVTPVATV</sequence>
<dbReference type="EMBL" id="CP072168">
    <property type="protein sequence ID" value="QYA09590.1"/>
    <property type="molecule type" value="Genomic_DNA"/>
</dbReference>
<evidence type="ECO:0000313" key="3">
    <source>
        <dbReference type="Proteomes" id="UP000298545"/>
    </source>
</evidence>
<reference evidence="2 4" key="2">
    <citation type="submission" date="2021-03" db="EMBL/GenBank/DDBJ databases">
        <title>Rapid diversification of plasmids in a genus of pathogenic and nitrogen fixing bacteria.</title>
        <authorList>
            <person name="Weisberg A.J."/>
            <person name="Miller M."/>
            <person name="Ream W."/>
            <person name="Grunwald N.J."/>
            <person name="Chang J.H."/>
        </authorList>
    </citation>
    <scope>NUCLEOTIDE SEQUENCE [LARGE SCALE GENOMIC DNA]</scope>
    <source>
        <strain evidence="2 4">AF3.44</strain>
    </source>
</reference>
<dbReference type="PANTHER" id="PTHR34861:SF10">
    <property type="entry name" value="CYCLASE"/>
    <property type="match status" value="1"/>
</dbReference>
<dbReference type="Proteomes" id="UP000298545">
    <property type="component" value="Chromosome linear"/>
</dbReference>
<dbReference type="Pfam" id="PF04199">
    <property type="entry name" value="Cyclase"/>
    <property type="match status" value="1"/>
</dbReference>
<dbReference type="GO" id="GO:0004061">
    <property type="term" value="F:arylformamidase activity"/>
    <property type="evidence" value="ECO:0007669"/>
    <property type="project" value="InterPro"/>
</dbReference>
<dbReference type="PANTHER" id="PTHR34861">
    <property type="match status" value="1"/>
</dbReference>
<keyword evidence="4" id="KW-1185">Reference proteome</keyword>
<dbReference type="STRING" id="1367849.GCA_000518585_01098"/>
<organism evidence="1 3">
    <name type="scientific">Agrobacterium larrymoorei</name>
    <dbReference type="NCBI Taxonomy" id="160699"/>
    <lineage>
        <taxon>Bacteria</taxon>
        <taxon>Pseudomonadati</taxon>
        <taxon>Pseudomonadota</taxon>
        <taxon>Alphaproteobacteria</taxon>
        <taxon>Hyphomicrobiales</taxon>
        <taxon>Rhizobiaceae</taxon>
        <taxon>Rhizobium/Agrobacterium group</taxon>
        <taxon>Agrobacterium</taxon>
    </lineage>
</organism>
<dbReference type="KEGG" id="alf:CFBP5473_18630"/>